<accession>A0ABM8P691</accession>
<organism evidence="1 2">
    <name type="scientific">Paraburkholderia metrosideri</name>
    <dbReference type="NCBI Taxonomy" id="580937"/>
    <lineage>
        <taxon>Bacteria</taxon>
        <taxon>Pseudomonadati</taxon>
        <taxon>Pseudomonadota</taxon>
        <taxon>Betaproteobacteria</taxon>
        <taxon>Burkholderiales</taxon>
        <taxon>Burkholderiaceae</taxon>
        <taxon>Paraburkholderia</taxon>
    </lineage>
</organism>
<dbReference type="EMBL" id="CAJHCP010000018">
    <property type="protein sequence ID" value="CAD6557427.1"/>
    <property type="molecule type" value="Genomic_DNA"/>
</dbReference>
<reference evidence="1 2" key="1">
    <citation type="submission" date="2020-10" db="EMBL/GenBank/DDBJ databases">
        <authorList>
            <person name="Peeters C."/>
        </authorList>
    </citation>
    <scope>NUCLEOTIDE SEQUENCE [LARGE SCALE GENOMIC DNA]</scope>
    <source>
        <strain evidence="1 2">LMG 28140</strain>
    </source>
</reference>
<sequence>MVCAARRQTRPNGTYPYYCSMTAQALAYRPDTYHVKAAQRAEGHLNVIGVCHRSSQMQHFCIGRAFGCSLRNRFA</sequence>
<gene>
    <name evidence="1" type="ORF">LMG28140_06144</name>
</gene>
<keyword evidence="2" id="KW-1185">Reference proteome</keyword>
<evidence type="ECO:0000313" key="1">
    <source>
        <dbReference type="EMBL" id="CAD6557427.1"/>
    </source>
</evidence>
<proteinExistence type="predicted"/>
<protein>
    <submittedName>
        <fullName evidence="1">Uncharacterized protein</fullName>
    </submittedName>
</protein>
<comment type="caution">
    <text evidence="1">The sequence shown here is derived from an EMBL/GenBank/DDBJ whole genome shotgun (WGS) entry which is preliminary data.</text>
</comment>
<dbReference type="Proteomes" id="UP000598032">
    <property type="component" value="Unassembled WGS sequence"/>
</dbReference>
<evidence type="ECO:0000313" key="2">
    <source>
        <dbReference type="Proteomes" id="UP000598032"/>
    </source>
</evidence>
<name>A0ABM8P691_9BURK</name>